<evidence type="ECO:0000256" key="1">
    <source>
        <dbReference type="ARBA" id="ARBA00004141"/>
    </source>
</evidence>
<dbReference type="Pfam" id="PF01061">
    <property type="entry name" value="ABC2_membrane"/>
    <property type="match status" value="1"/>
</dbReference>
<feature type="transmembrane region" description="Helical" evidence="5">
    <location>
        <begin position="249"/>
        <end position="275"/>
    </location>
</feature>
<evidence type="ECO:0000259" key="6">
    <source>
        <dbReference type="Pfam" id="PF01061"/>
    </source>
</evidence>
<accession>A0A5N5RCH5</accession>
<dbReference type="GO" id="GO:0016020">
    <property type="term" value="C:membrane"/>
    <property type="evidence" value="ECO:0007669"/>
    <property type="project" value="UniProtKB-SubCell"/>
</dbReference>
<keyword evidence="4 5" id="KW-0472">Membrane</keyword>
<protein>
    <submittedName>
        <fullName evidence="7">ABC transporter permease</fullName>
    </submittedName>
</protein>
<keyword evidence="2 5" id="KW-0812">Transmembrane</keyword>
<name>A0A5N5RCH5_9BIFI</name>
<dbReference type="PANTHER" id="PTHR43229">
    <property type="entry name" value="NODULATION PROTEIN J"/>
    <property type="match status" value="1"/>
</dbReference>
<feature type="domain" description="ABC-2 type transporter transmembrane" evidence="6">
    <location>
        <begin position="84"/>
        <end position="286"/>
    </location>
</feature>
<dbReference type="GO" id="GO:0140359">
    <property type="term" value="F:ABC-type transporter activity"/>
    <property type="evidence" value="ECO:0007669"/>
    <property type="project" value="InterPro"/>
</dbReference>
<evidence type="ECO:0000313" key="8">
    <source>
        <dbReference type="Proteomes" id="UP000326336"/>
    </source>
</evidence>
<organism evidence="7 8">
    <name type="scientific">Bifidobacterium jacchi</name>
    <dbReference type="NCBI Taxonomy" id="2490545"/>
    <lineage>
        <taxon>Bacteria</taxon>
        <taxon>Bacillati</taxon>
        <taxon>Actinomycetota</taxon>
        <taxon>Actinomycetes</taxon>
        <taxon>Bifidobacteriales</taxon>
        <taxon>Bifidobacteriaceae</taxon>
        <taxon>Bifidobacterium</taxon>
    </lineage>
</organism>
<dbReference type="AlphaFoldDB" id="A0A5N5RCH5"/>
<feature type="transmembrane region" description="Helical" evidence="5">
    <location>
        <begin position="88"/>
        <end position="110"/>
    </location>
</feature>
<dbReference type="Proteomes" id="UP000326336">
    <property type="component" value="Unassembled WGS sequence"/>
</dbReference>
<dbReference type="PANTHER" id="PTHR43229:SF6">
    <property type="entry name" value="ABC-TYPE MULTIDRUG TRANSPORT SYSTEM, PERMEASE COMPONENT"/>
    <property type="match status" value="1"/>
</dbReference>
<evidence type="ECO:0000256" key="2">
    <source>
        <dbReference type="ARBA" id="ARBA00022692"/>
    </source>
</evidence>
<comment type="caution">
    <text evidence="7">The sequence shown here is derived from an EMBL/GenBank/DDBJ whole genome shotgun (WGS) entry which is preliminary data.</text>
</comment>
<feature type="transmembrane region" description="Helical" evidence="5">
    <location>
        <begin position="206"/>
        <end position="237"/>
    </location>
</feature>
<keyword evidence="3 5" id="KW-1133">Transmembrane helix</keyword>
<gene>
    <name evidence="7" type="ORF">EHS19_10005</name>
</gene>
<dbReference type="OrthoDB" id="3243119at2"/>
<comment type="subcellular location">
    <subcellularLocation>
        <location evidence="1">Membrane</location>
        <topology evidence="1">Multi-pass membrane protein</topology>
    </subcellularLocation>
</comment>
<proteinExistence type="predicted"/>
<dbReference type="InterPro" id="IPR013525">
    <property type="entry name" value="ABC2_TM"/>
</dbReference>
<dbReference type="EMBL" id="RQSP01000062">
    <property type="protein sequence ID" value="KAB5604488.1"/>
    <property type="molecule type" value="Genomic_DNA"/>
</dbReference>
<evidence type="ECO:0000256" key="5">
    <source>
        <dbReference type="SAM" id="Phobius"/>
    </source>
</evidence>
<keyword evidence="8" id="KW-1185">Reference proteome</keyword>
<feature type="transmembrane region" description="Helical" evidence="5">
    <location>
        <begin position="295"/>
        <end position="316"/>
    </location>
</feature>
<evidence type="ECO:0000256" key="4">
    <source>
        <dbReference type="ARBA" id="ARBA00023136"/>
    </source>
</evidence>
<feature type="transmembrane region" description="Helical" evidence="5">
    <location>
        <begin position="163"/>
        <end position="186"/>
    </location>
</feature>
<dbReference type="InterPro" id="IPR051784">
    <property type="entry name" value="Nod_factor_ABC_transporter"/>
</dbReference>
<reference evidence="7 8" key="1">
    <citation type="journal article" date="2019" name="Int. J. Syst. Evol. Microbiol.">
        <title>Bifidobacterium jacchi sp. nov., isolated from the faeces of a baby common marmoset (Callithrix jacchus).</title>
        <authorList>
            <person name="Modesto M."/>
            <person name="Watanabe K."/>
            <person name="Arita M."/>
            <person name="Satti M."/>
            <person name="Oki K."/>
            <person name="Sciavilla P."/>
            <person name="Patavino C."/>
            <person name="Camma C."/>
            <person name="Michelini S."/>
            <person name="Sgorbati B."/>
            <person name="Mattarelli P."/>
        </authorList>
    </citation>
    <scope>NUCLEOTIDE SEQUENCE [LARGE SCALE GENOMIC DNA]</scope>
    <source>
        <strain evidence="7 8">MRM 9.3</strain>
    </source>
</reference>
<sequence>MRMGGRRLSGAVRRVSCGCRQGPARRAAARLRGRDAGSIMKDERIMNPGNVGNIGTTLAAGTAAGGRRLGSSFAVAFRMTLRSMPSMGSVPTTIVQIVAAPVFNTLFYMMLAWSGALLADPSASDGAGPAIAALVGSGCVGVCTLVAETLANDRFEGTMPYMLLGGSSALVLWAGRIGAMLVVGVLSDLASLLAVMATVGPFALSWAHWLLVAALILVSSLACLGVGLLVAVASLAMSDELFLSNTVGYVLPLVCGVVAPVSVFPRPFAAVLYVLPLPWLTDAARDLAAGDEVRAGIGMGVAVAIGAAWGLLAVIGRRLAMTINRRHDNVTGLGI</sequence>
<feature type="transmembrane region" description="Helical" evidence="5">
    <location>
        <begin position="130"/>
        <end position="151"/>
    </location>
</feature>
<evidence type="ECO:0000313" key="7">
    <source>
        <dbReference type="EMBL" id="KAB5604488.1"/>
    </source>
</evidence>
<evidence type="ECO:0000256" key="3">
    <source>
        <dbReference type="ARBA" id="ARBA00022989"/>
    </source>
</evidence>